<dbReference type="EMBL" id="AMCI01001658">
    <property type="protein sequence ID" value="EJX04883.1"/>
    <property type="molecule type" value="Genomic_DNA"/>
</dbReference>
<reference evidence="1" key="1">
    <citation type="journal article" date="2012" name="PLoS ONE">
        <title>Gene sets for utilization of primary and secondary nutrition supplies in the distal gut of endangered iberian lynx.</title>
        <authorList>
            <person name="Alcaide M."/>
            <person name="Messina E."/>
            <person name="Richter M."/>
            <person name="Bargiela R."/>
            <person name="Peplies J."/>
            <person name="Huws S.A."/>
            <person name="Newbold C.J."/>
            <person name="Golyshin P.N."/>
            <person name="Simon M.A."/>
            <person name="Lopez G."/>
            <person name="Yakimov M.M."/>
            <person name="Ferrer M."/>
        </authorList>
    </citation>
    <scope>NUCLEOTIDE SEQUENCE</scope>
</reference>
<evidence type="ECO:0000313" key="1">
    <source>
        <dbReference type="EMBL" id="EJX04883.1"/>
    </source>
</evidence>
<dbReference type="AlphaFoldDB" id="J9GQW1"/>
<proteinExistence type="predicted"/>
<gene>
    <name evidence="1" type="ORF">EVA_07009</name>
</gene>
<organism evidence="1">
    <name type="scientific">gut metagenome</name>
    <dbReference type="NCBI Taxonomy" id="749906"/>
    <lineage>
        <taxon>unclassified sequences</taxon>
        <taxon>metagenomes</taxon>
        <taxon>organismal metagenomes</taxon>
    </lineage>
</organism>
<comment type="caution">
    <text evidence="1">The sequence shown here is derived from an EMBL/GenBank/DDBJ whole genome shotgun (WGS) entry which is preliminary data.</text>
</comment>
<accession>J9GQW1</accession>
<protein>
    <submittedName>
        <fullName evidence="1">Uncharacterized protein</fullName>
    </submittedName>
</protein>
<name>J9GQW1_9ZZZZ</name>
<sequence length="42" mass="5179">MLGGGLIGAFRWRRKKDQKNRRFKEEMEKRLKDEYIHPETDD</sequence>